<gene>
    <name evidence="7" type="ORF">JK358_21895</name>
</gene>
<organism evidence="7 8">
    <name type="scientific">Nocardia acididurans</name>
    <dbReference type="NCBI Taxonomy" id="2802282"/>
    <lineage>
        <taxon>Bacteria</taxon>
        <taxon>Bacillati</taxon>
        <taxon>Actinomycetota</taxon>
        <taxon>Actinomycetes</taxon>
        <taxon>Mycobacteriales</taxon>
        <taxon>Nocardiaceae</taxon>
        <taxon>Nocardia</taxon>
    </lineage>
</organism>
<dbReference type="Gene3D" id="3.40.462.20">
    <property type="match status" value="1"/>
</dbReference>
<proteinExistence type="inferred from homology"/>
<evidence type="ECO:0000256" key="2">
    <source>
        <dbReference type="ARBA" id="ARBA00005466"/>
    </source>
</evidence>
<dbReference type="InterPro" id="IPR016169">
    <property type="entry name" value="FAD-bd_PCMH_sub2"/>
</dbReference>
<evidence type="ECO:0000256" key="4">
    <source>
        <dbReference type="ARBA" id="ARBA00022827"/>
    </source>
</evidence>
<dbReference type="Proteomes" id="UP000602198">
    <property type="component" value="Unassembled WGS sequence"/>
</dbReference>
<reference evidence="7 8" key="1">
    <citation type="submission" date="2021-01" db="EMBL/GenBank/DDBJ databases">
        <title>WGS of actinomycetes isolated from Thailand.</title>
        <authorList>
            <person name="Thawai C."/>
        </authorList>
    </citation>
    <scope>NUCLEOTIDE SEQUENCE [LARGE SCALE GENOMIC DNA]</scope>
    <source>
        <strain evidence="7 8">LPG 2</strain>
    </source>
</reference>
<dbReference type="Gene3D" id="3.30.43.10">
    <property type="entry name" value="Uridine Diphospho-n-acetylenolpyruvylglucosamine Reductase, domain 2"/>
    <property type="match status" value="1"/>
</dbReference>
<dbReference type="RefSeq" id="WP_201949670.1">
    <property type="nucleotide sequence ID" value="NZ_JAERRJ010000008.1"/>
</dbReference>
<dbReference type="PANTHER" id="PTHR42973">
    <property type="entry name" value="BINDING OXIDOREDUCTASE, PUTATIVE (AFU_ORTHOLOGUE AFUA_1G17690)-RELATED"/>
    <property type="match status" value="1"/>
</dbReference>
<evidence type="ECO:0000256" key="5">
    <source>
        <dbReference type="ARBA" id="ARBA00023002"/>
    </source>
</evidence>
<dbReference type="InterPro" id="IPR016166">
    <property type="entry name" value="FAD-bd_PCMH"/>
</dbReference>
<dbReference type="PROSITE" id="PS00862">
    <property type="entry name" value="OX2_COVAL_FAD"/>
    <property type="match status" value="1"/>
</dbReference>
<evidence type="ECO:0000313" key="7">
    <source>
        <dbReference type="EMBL" id="MBL1077055.1"/>
    </source>
</evidence>
<keyword evidence="8" id="KW-1185">Reference proteome</keyword>
<evidence type="ECO:0000256" key="3">
    <source>
        <dbReference type="ARBA" id="ARBA00022630"/>
    </source>
</evidence>
<evidence type="ECO:0000259" key="6">
    <source>
        <dbReference type="PROSITE" id="PS51387"/>
    </source>
</evidence>
<evidence type="ECO:0000313" key="8">
    <source>
        <dbReference type="Proteomes" id="UP000602198"/>
    </source>
</evidence>
<sequence length="457" mass="48366">MTITGDASLQDFAGHLLRPGDAEYERARRVWNGAIDRRPAFIAACHGTADVAAAVRFGVRHELPLAVRGGGHSIPGLSVCEGGLMVDLSPMKGIRLDGDRVRVEPGVLWRELDAATEAHGLAVPGGEISHTGVAGLTLGGGVGWLSRQYGLTCDNLLAAELVTADGAVLEVDADSDPELLWGLRGGGGNFGIVTRFTFRLNRIPVPLYGGMAIYPIEHARAGLRAFAELAATAPDALGLNAALITAPPAPFIPEPLRGRLVVALAAAYTGDLAEGAALTAPLRSVAPGVDMFGPMPYTVLQSLVDEGAPPGLACYARSEWLRPLDEAGIDALIAAAESMTSPLSQVLVRVLGGRVARVPEGDTAFRFRSADSMVTFIAGWPDAADAGEPHREWARRAWEGLRPWSAGGCYVNHLGEDGPDRVREAYGPQTWQRLVALKRRLDPGNVFQLNQNIPPEG</sequence>
<accession>A0ABS1MAI1</accession>
<dbReference type="EMBL" id="JAERRJ010000008">
    <property type="protein sequence ID" value="MBL1077055.1"/>
    <property type="molecule type" value="Genomic_DNA"/>
</dbReference>
<dbReference type="PANTHER" id="PTHR42973:SF39">
    <property type="entry name" value="FAD-BINDING PCMH-TYPE DOMAIN-CONTAINING PROTEIN"/>
    <property type="match status" value="1"/>
</dbReference>
<dbReference type="InterPro" id="IPR006093">
    <property type="entry name" value="Oxy_OxRdtase_FAD_BS"/>
</dbReference>
<keyword evidence="3" id="KW-0285">Flavoprotein</keyword>
<comment type="similarity">
    <text evidence="2">Belongs to the oxygen-dependent FAD-linked oxidoreductase family.</text>
</comment>
<feature type="domain" description="FAD-binding PCMH-type" evidence="6">
    <location>
        <begin position="35"/>
        <end position="203"/>
    </location>
</feature>
<comment type="caution">
    <text evidence="7">The sequence shown here is derived from an EMBL/GenBank/DDBJ whole genome shotgun (WGS) entry which is preliminary data.</text>
</comment>
<dbReference type="Pfam" id="PF01565">
    <property type="entry name" value="FAD_binding_4"/>
    <property type="match status" value="1"/>
</dbReference>
<protein>
    <submittedName>
        <fullName evidence="7">FAD-binding oxidoreductase</fullName>
    </submittedName>
</protein>
<dbReference type="InterPro" id="IPR006094">
    <property type="entry name" value="Oxid_FAD_bind_N"/>
</dbReference>
<comment type="cofactor">
    <cofactor evidence="1">
        <name>FAD</name>
        <dbReference type="ChEBI" id="CHEBI:57692"/>
    </cofactor>
</comment>
<dbReference type="Gene3D" id="3.30.465.10">
    <property type="match status" value="1"/>
</dbReference>
<dbReference type="InterPro" id="IPR050416">
    <property type="entry name" value="FAD-linked_Oxidoreductase"/>
</dbReference>
<dbReference type="InterPro" id="IPR012951">
    <property type="entry name" value="BBE"/>
</dbReference>
<evidence type="ECO:0000256" key="1">
    <source>
        <dbReference type="ARBA" id="ARBA00001974"/>
    </source>
</evidence>
<dbReference type="PROSITE" id="PS51387">
    <property type="entry name" value="FAD_PCMH"/>
    <property type="match status" value="1"/>
</dbReference>
<dbReference type="SUPFAM" id="SSF56176">
    <property type="entry name" value="FAD-binding/transporter-associated domain-like"/>
    <property type="match status" value="1"/>
</dbReference>
<keyword evidence="4" id="KW-0274">FAD</keyword>
<dbReference type="InterPro" id="IPR016167">
    <property type="entry name" value="FAD-bd_PCMH_sub1"/>
</dbReference>
<dbReference type="Pfam" id="PF08031">
    <property type="entry name" value="BBE"/>
    <property type="match status" value="1"/>
</dbReference>
<name>A0ABS1MAI1_9NOCA</name>
<dbReference type="InterPro" id="IPR036318">
    <property type="entry name" value="FAD-bd_PCMH-like_sf"/>
</dbReference>
<keyword evidence="5" id="KW-0560">Oxidoreductase</keyword>